<evidence type="ECO:0000256" key="9">
    <source>
        <dbReference type="ARBA" id="ARBA00023098"/>
    </source>
</evidence>
<comment type="caution">
    <text evidence="16">The sequence shown here is derived from an EMBL/GenBank/DDBJ whole genome shotgun (WGS) entry which is preliminary data.</text>
</comment>
<dbReference type="GO" id="GO:0016758">
    <property type="term" value="F:hexosyltransferase activity"/>
    <property type="evidence" value="ECO:0007669"/>
    <property type="project" value="UniProtKB-ARBA"/>
</dbReference>
<dbReference type="PANTHER" id="PTHR11069">
    <property type="entry name" value="GLUCOSYLCERAMIDASE"/>
    <property type="match status" value="1"/>
</dbReference>
<feature type="chain" id="PRO_5012109921" description="Glucosylceramidase" evidence="13">
    <location>
        <begin position="20"/>
        <end position="505"/>
    </location>
</feature>
<dbReference type="Pfam" id="PF02055">
    <property type="entry name" value="Glyco_hydro_30"/>
    <property type="match status" value="1"/>
</dbReference>
<dbReference type="GO" id="GO:0006914">
    <property type="term" value="P:autophagy"/>
    <property type="evidence" value="ECO:0007669"/>
    <property type="project" value="UniProtKB-ARBA"/>
</dbReference>
<dbReference type="GO" id="GO:0006680">
    <property type="term" value="P:glucosylceramide catabolic process"/>
    <property type="evidence" value="ECO:0007669"/>
    <property type="project" value="UniProtKB-ARBA"/>
</dbReference>
<dbReference type="GO" id="GO:0007040">
    <property type="term" value="P:lysosome organization"/>
    <property type="evidence" value="ECO:0007669"/>
    <property type="project" value="UniProtKB-ARBA"/>
</dbReference>
<dbReference type="InterPro" id="IPR033452">
    <property type="entry name" value="GH30_C"/>
</dbReference>
<dbReference type="InterPro" id="IPR017853">
    <property type="entry name" value="GH"/>
</dbReference>
<dbReference type="InterPro" id="IPR033453">
    <property type="entry name" value="Glyco_hydro_30_TIM-barrel"/>
</dbReference>
<keyword evidence="9 12" id="KW-0443">Lipid metabolism</keyword>
<gene>
    <name evidence="16" type="ORF">WR25_01360</name>
</gene>
<dbReference type="Pfam" id="PF17189">
    <property type="entry name" value="Glyco_hydro_30C"/>
    <property type="match status" value="1"/>
</dbReference>
<comment type="pathway">
    <text evidence="3">Sphingolipid metabolism.</text>
</comment>
<comment type="catalytic activity">
    <reaction evidence="1">
        <text>a beta-D-glucosyl-(1&lt;-&gt;1')-N-acylsphing-4-enine + H2O = an N-acylsphing-4-enine + D-glucose</text>
        <dbReference type="Rhea" id="RHEA:13269"/>
        <dbReference type="ChEBI" id="CHEBI:4167"/>
        <dbReference type="ChEBI" id="CHEBI:15377"/>
        <dbReference type="ChEBI" id="CHEBI:22801"/>
        <dbReference type="ChEBI" id="CHEBI:52639"/>
        <dbReference type="EC" id="3.2.1.45"/>
    </reaction>
    <physiologicalReaction direction="left-to-right" evidence="1">
        <dbReference type="Rhea" id="RHEA:13270"/>
    </physiologicalReaction>
</comment>
<evidence type="ECO:0000259" key="14">
    <source>
        <dbReference type="Pfam" id="PF02055"/>
    </source>
</evidence>
<sequence length="505" mass="56657">MRRLLSAFFFSFFVSLSSADVNPCILREIQENAYVCECNITYCDDVAPLGTVGKNQGVLFYTSQSGSRLQRSDFPPNSTAAPNSVQFIIDASITYQTIFGFGAAFTDAAGINLDSLPTNMSDFIINQYFSTDGLGYTVGRVPMASCDFSTHEYSYDDVANDFNLTNFNLTAEDFRYKIPYILKAKTAAGGSLRLFSTPWSPPGWMKSNGRMKGGGVMKGDMNGQYYQTWAKYFVRFFEEYHKAGIDFWGTTIQNEPTSGLDPFWKWQTMYLSAAMERDFLKGTLGPTLRGSPFAQNLSIMIVDDQRNNLPAWPDTILLDPDAAKYVSGIALHWYEDIETSPSLLTQTHQNHPDYFIFGTEACTGYLPLQGHPELGSWPRAEQYANDLIQDLLNWSTGWMDWNLVLDMQGGPNWVGNFVDAAIIVDSSRNIYYKNPMWHVMGHFAKFIRPGSVRISGEFQNLHDANVEGVAFKAPDGSRVAVILNKDAVSQPRSLNFANHSQNQIK</sequence>
<evidence type="ECO:0000256" key="10">
    <source>
        <dbReference type="ARBA" id="ARBA00050474"/>
    </source>
</evidence>
<evidence type="ECO:0000256" key="13">
    <source>
        <dbReference type="SAM" id="SignalP"/>
    </source>
</evidence>
<evidence type="ECO:0000313" key="16">
    <source>
        <dbReference type="EMBL" id="PAV77804.1"/>
    </source>
</evidence>
<dbReference type="EC" id="3.2.1.45" evidence="5 12"/>
<dbReference type="GO" id="GO:0006066">
    <property type="term" value="P:alcohol metabolic process"/>
    <property type="evidence" value="ECO:0007669"/>
    <property type="project" value="UniProtKB-ARBA"/>
</dbReference>
<dbReference type="GO" id="GO:0008202">
    <property type="term" value="P:steroid metabolic process"/>
    <property type="evidence" value="ECO:0007669"/>
    <property type="project" value="UniProtKB-ARBA"/>
</dbReference>
<dbReference type="OrthoDB" id="2160638at2759"/>
<protein>
    <recommendedName>
        <fullName evidence="5 12">Glucosylceramidase</fullName>
        <ecNumber evidence="5 12">3.2.1.45</ecNumber>
    </recommendedName>
</protein>
<dbReference type="GO" id="GO:0016241">
    <property type="term" value="P:regulation of macroautophagy"/>
    <property type="evidence" value="ECO:0007669"/>
    <property type="project" value="UniProtKB-ARBA"/>
</dbReference>
<feature type="signal peptide" evidence="13">
    <location>
        <begin position="1"/>
        <end position="19"/>
    </location>
</feature>
<evidence type="ECO:0000259" key="15">
    <source>
        <dbReference type="Pfam" id="PF17189"/>
    </source>
</evidence>
<evidence type="ECO:0000256" key="5">
    <source>
        <dbReference type="ARBA" id="ARBA00012658"/>
    </source>
</evidence>
<dbReference type="Gene3D" id="3.20.20.80">
    <property type="entry name" value="Glycosidases"/>
    <property type="match status" value="1"/>
</dbReference>
<comment type="catalytic activity">
    <reaction evidence="10">
        <text>a beta-D-glucosylceramide + H2O = an N-acyl-sphingoid base + D-glucose</text>
        <dbReference type="Rhea" id="RHEA:81447"/>
        <dbReference type="ChEBI" id="CHEBI:4167"/>
        <dbReference type="ChEBI" id="CHEBI:15377"/>
        <dbReference type="ChEBI" id="CHEBI:83264"/>
        <dbReference type="ChEBI" id="CHEBI:83273"/>
    </reaction>
    <physiologicalReaction direction="left-to-right" evidence="10">
        <dbReference type="Rhea" id="RHEA:81448"/>
    </physiologicalReaction>
</comment>
<evidence type="ECO:0000256" key="6">
    <source>
        <dbReference type="ARBA" id="ARBA00022729"/>
    </source>
</evidence>
<dbReference type="GO" id="GO:0004348">
    <property type="term" value="F:glucosylceramidase activity"/>
    <property type="evidence" value="ECO:0007669"/>
    <property type="project" value="UniProtKB-EC"/>
</dbReference>
<comment type="pathway">
    <text evidence="2">Lipid metabolism; sphingolipid metabolism.</text>
</comment>
<dbReference type="SUPFAM" id="SSF51445">
    <property type="entry name" value="(Trans)glycosidases"/>
    <property type="match status" value="1"/>
</dbReference>
<dbReference type="InterPro" id="IPR001139">
    <property type="entry name" value="Glyco_hydro_30"/>
</dbReference>
<keyword evidence="17" id="KW-1185">Reference proteome</keyword>
<dbReference type="GO" id="GO:0005102">
    <property type="term" value="F:signaling receptor binding"/>
    <property type="evidence" value="ECO:0007669"/>
    <property type="project" value="UniProtKB-ARBA"/>
</dbReference>
<evidence type="ECO:0000313" key="17">
    <source>
        <dbReference type="Proteomes" id="UP000218231"/>
    </source>
</evidence>
<name>A0A2A2KV34_9BILA</name>
<evidence type="ECO:0000256" key="11">
    <source>
        <dbReference type="ARBA" id="ARBA00051345"/>
    </source>
</evidence>
<dbReference type="GO" id="GO:0032006">
    <property type="term" value="P:regulation of TOR signaling"/>
    <property type="evidence" value="ECO:0007669"/>
    <property type="project" value="UniProtKB-ARBA"/>
</dbReference>
<evidence type="ECO:0000256" key="4">
    <source>
        <dbReference type="ARBA" id="ARBA00005382"/>
    </source>
</evidence>
<dbReference type="GO" id="GO:0005774">
    <property type="term" value="C:vacuolar membrane"/>
    <property type="evidence" value="ECO:0007669"/>
    <property type="project" value="UniProtKB-ARBA"/>
</dbReference>
<keyword evidence="6 13" id="KW-0732">Signal</keyword>
<evidence type="ECO:0000256" key="3">
    <source>
        <dbReference type="ARBA" id="ARBA00004991"/>
    </source>
</evidence>
<reference evidence="16 17" key="1">
    <citation type="journal article" date="2017" name="Curr. Biol.">
        <title>Genome architecture and evolution of a unichromosomal asexual nematode.</title>
        <authorList>
            <person name="Fradin H."/>
            <person name="Zegar C."/>
            <person name="Gutwein M."/>
            <person name="Lucas J."/>
            <person name="Kovtun M."/>
            <person name="Corcoran D."/>
            <person name="Baugh L.R."/>
            <person name="Kiontke K."/>
            <person name="Gunsalus K."/>
            <person name="Fitch D.H."/>
            <person name="Piano F."/>
        </authorList>
    </citation>
    <scope>NUCLEOTIDE SEQUENCE [LARGE SCALE GENOMIC DNA]</scope>
    <source>
        <strain evidence="16">PF1309</strain>
    </source>
</reference>
<evidence type="ECO:0000256" key="8">
    <source>
        <dbReference type="ARBA" id="ARBA00022919"/>
    </source>
</evidence>
<dbReference type="PRINTS" id="PR00843">
    <property type="entry name" value="GLHYDRLASE30"/>
</dbReference>
<keyword evidence="7 12" id="KW-0378">Hydrolase</keyword>
<dbReference type="GO" id="GO:0051246">
    <property type="term" value="P:regulation of protein metabolic process"/>
    <property type="evidence" value="ECO:0007669"/>
    <property type="project" value="UniProtKB-ARBA"/>
</dbReference>
<dbReference type="FunFam" id="3.20.20.80:FF:000030">
    <property type="entry name" value="Lysosomal acid glucosylceramidase"/>
    <property type="match status" value="1"/>
</dbReference>
<feature type="domain" description="Glycosyl hydrolase family 30 beta sandwich" evidence="15">
    <location>
        <begin position="450"/>
        <end position="500"/>
    </location>
</feature>
<evidence type="ECO:0000256" key="1">
    <source>
        <dbReference type="ARBA" id="ARBA00001013"/>
    </source>
</evidence>
<accession>A0A2A2KV34</accession>
<keyword evidence="12" id="KW-0326">Glycosidase</keyword>
<dbReference type="GO" id="GO:0010605">
    <property type="term" value="P:negative regulation of macromolecule metabolic process"/>
    <property type="evidence" value="ECO:0007669"/>
    <property type="project" value="UniProtKB-ARBA"/>
</dbReference>
<dbReference type="GO" id="GO:0030163">
    <property type="term" value="P:protein catabolic process"/>
    <property type="evidence" value="ECO:0007669"/>
    <property type="project" value="UniProtKB-ARBA"/>
</dbReference>
<proteinExistence type="inferred from homology"/>
<comment type="similarity">
    <text evidence="4 12">Belongs to the glycosyl hydrolase 30 family.</text>
</comment>
<feature type="domain" description="Glycosyl hydrolase family 30 TIM-barrel" evidence="14">
    <location>
        <begin position="99"/>
        <end position="447"/>
    </location>
</feature>
<dbReference type="GO" id="GO:0005764">
    <property type="term" value="C:lysosome"/>
    <property type="evidence" value="ECO:0007669"/>
    <property type="project" value="UniProtKB-ARBA"/>
</dbReference>
<dbReference type="GO" id="GO:0042391">
    <property type="term" value="P:regulation of membrane potential"/>
    <property type="evidence" value="ECO:0007669"/>
    <property type="project" value="UniProtKB-ARBA"/>
</dbReference>
<dbReference type="Proteomes" id="UP000218231">
    <property type="component" value="Unassembled WGS sequence"/>
</dbReference>
<evidence type="ECO:0000256" key="12">
    <source>
        <dbReference type="RuleBase" id="RU361188"/>
    </source>
</evidence>
<dbReference type="EMBL" id="LIAE01007654">
    <property type="protein sequence ID" value="PAV77804.1"/>
    <property type="molecule type" value="Genomic_DNA"/>
</dbReference>
<dbReference type="PANTHER" id="PTHR11069:SF42">
    <property type="entry name" value="GLUCOSYLCERAMIDASE 4-RELATED"/>
    <property type="match status" value="1"/>
</dbReference>
<evidence type="ECO:0000256" key="2">
    <source>
        <dbReference type="ARBA" id="ARBA00004760"/>
    </source>
</evidence>
<dbReference type="STRING" id="2018661.A0A2A2KV34"/>
<keyword evidence="8 12" id="KW-0746">Sphingolipid metabolism</keyword>
<evidence type="ECO:0000256" key="7">
    <source>
        <dbReference type="ARBA" id="ARBA00022801"/>
    </source>
</evidence>
<dbReference type="AlphaFoldDB" id="A0A2A2KV34"/>
<comment type="catalytic activity">
    <reaction evidence="11">
        <text>an N-acyl-1-beta-D-glucosyl-15-methylhexadecasphing-4-enine + H2O = an N-acyl-15-methylhexadecasphing-4-enine + D-glucose</text>
        <dbReference type="Rhea" id="RHEA:34755"/>
        <dbReference type="ChEBI" id="CHEBI:4167"/>
        <dbReference type="ChEBI" id="CHEBI:15377"/>
        <dbReference type="ChEBI" id="CHEBI:70815"/>
        <dbReference type="ChEBI" id="CHEBI:70846"/>
    </reaction>
    <physiologicalReaction direction="left-to-right" evidence="11">
        <dbReference type="Rhea" id="RHEA:34756"/>
    </physiologicalReaction>
</comment>
<organism evidence="16 17">
    <name type="scientific">Diploscapter pachys</name>
    <dbReference type="NCBI Taxonomy" id="2018661"/>
    <lineage>
        <taxon>Eukaryota</taxon>
        <taxon>Metazoa</taxon>
        <taxon>Ecdysozoa</taxon>
        <taxon>Nematoda</taxon>
        <taxon>Chromadorea</taxon>
        <taxon>Rhabditida</taxon>
        <taxon>Rhabditina</taxon>
        <taxon>Rhabditomorpha</taxon>
        <taxon>Rhabditoidea</taxon>
        <taxon>Rhabditidae</taxon>
        <taxon>Diploscapter</taxon>
    </lineage>
</organism>